<dbReference type="InterPro" id="IPR010982">
    <property type="entry name" value="Lambda_DNA-bd_dom_sf"/>
</dbReference>
<feature type="domain" description="HTH cro/C1-type" evidence="2">
    <location>
        <begin position="14"/>
        <end position="69"/>
    </location>
</feature>
<dbReference type="InterPro" id="IPR001387">
    <property type="entry name" value="Cro/C1-type_HTH"/>
</dbReference>
<dbReference type="InterPro" id="IPR050807">
    <property type="entry name" value="TransReg_Diox_bact_type"/>
</dbReference>
<dbReference type="CDD" id="cd00093">
    <property type="entry name" value="HTH_XRE"/>
    <property type="match status" value="1"/>
</dbReference>
<keyword evidence="1" id="KW-0238">DNA-binding</keyword>
<name>A0A1F7YSA1_9BACT</name>
<dbReference type="GO" id="GO:0003677">
    <property type="term" value="F:DNA binding"/>
    <property type="evidence" value="ECO:0007669"/>
    <property type="project" value="UniProtKB-KW"/>
</dbReference>
<sequence>MDYKKNAIGFGENVRGERKKQGMSTKKLAEACGISRSYLTLIENGMRLPGKKVLPIIATALNLKKVDVLNWYLEDLREKLK</sequence>
<evidence type="ECO:0000259" key="2">
    <source>
        <dbReference type="PROSITE" id="PS50943"/>
    </source>
</evidence>
<dbReference type="PROSITE" id="PS50943">
    <property type="entry name" value="HTH_CROC1"/>
    <property type="match status" value="1"/>
</dbReference>
<dbReference type="EMBL" id="MGGM01000003">
    <property type="protein sequence ID" value="OGM30176.1"/>
    <property type="molecule type" value="Genomic_DNA"/>
</dbReference>
<dbReference type="AlphaFoldDB" id="A0A1F7YSA1"/>
<dbReference type="SMART" id="SM00530">
    <property type="entry name" value="HTH_XRE"/>
    <property type="match status" value="1"/>
</dbReference>
<dbReference type="GO" id="GO:0005829">
    <property type="term" value="C:cytosol"/>
    <property type="evidence" value="ECO:0007669"/>
    <property type="project" value="TreeGrafter"/>
</dbReference>
<reference evidence="3 4" key="1">
    <citation type="journal article" date="2016" name="Nat. Commun.">
        <title>Thousands of microbial genomes shed light on interconnected biogeochemical processes in an aquifer system.</title>
        <authorList>
            <person name="Anantharaman K."/>
            <person name="Brown C.T."/>
            <person name="Hug L.A."/>
            <person name="Sharon I."/>
            <person name="Castelle C.J."/>
            <person name="Probst A.J."/>
            <person name="Thomas B.C."/>
            <person name="Singh A."/>
            <person name="Wilkins M.J."/>
            <person name="Karaoz U."/>
            <person name="Brodie E.L."/>
            <person name="Williams K.H."/>
            <person name="Hubbard S.S."/>
            <person name="Banfield J.F."/>
        </authorList>
    </citation>
    <scope>NUCLEOTIDE SEQUENCE [LARGE SCALE GENOMIC DNA]</scope>
</reference>
<dbReference type="SUPFAM" id="SSF47413">
    <property type="entry name" value="lambda repressor-like DNA-binding domains"/>
    <property type="match status" value="1"/>
</dbReference>
<accession>A0A1F7YSA1</accession>
<dbReference type="GO" id="GO:0003700">
    <property type="term" value="F:DNA-binding transcription factor activity"/>
    <property type="evidence" value="ECO:0007669"/>
    <property type="project" value="TreeGrafter"/>
</dbReference>
<organism evidence="3 4">
    <name type="scientific">Candidatus Woesebacteria bacterium RIFCSPHIGHO2_01_FULL_41_10</name>
    <dbReference type="NCBI Taxonomy" id="1802500"/>
    <lineage>
        <taxon>Bacteria</taxon>
        <taxon>Candidatus Woeseibacteriota</taxon>
    </lineage>
</organism>
<protein>
    <recommendedName>
        <fullName evidence="2">HTH cro/C1-type domain-containing protein</fullName>
    </recommendedName>
</protein>
<dbReference type="Pfam" id="PF01381">
    <property type="entry name" value="HTH_3"/>
    <property type="match status" value="1"/>
</dbReference>
<gene>
    <name evidence="3" type="ORF">A2801_00315</name>
</gene>
<comment type="caution">
    <text evidence="3">The sequence shown here is derived from an EMBL/GenBank/DDBJ whole genome shotgun (WGS) entry which is preliminary data.</text>
</comment>
<evidence type="ECO:0000256" key="1">
    <source>
        <dbReference type="ARBA" id="ARBA00023125"/>
    </source>
</evidence>
<evidence type="ECO:0000313" key="4">
    <source>
        <dbReference type="Proteomes" id="UP000177263"/>
    </source>
</evidence>
<evidence type="ECO:0000313" key="3">
    <source>
        <dbReference type="EMBL" id="OGM30176.1"/>
    </source>
</evidence>
<proteinExistence type="predicted"/>
<dbReference type="Gene3D" id="1.10.260.40">
    <property type="entry name" value="lambda repressor-like DNA-binding domains"/>
    <property type="match status" value="1"/>
</dbReference>
<dbReference type="Proteomes" id="UP000177263">
    <property type="component" value="Unassembled WGS sequence"/>
</dbReference>
<dbReference type="PANTHER" id="PTHR46797">
    <property type="entry name" value="HTH-TYPE TRANSCRIPTIONAL REGULATOR"/>
    <property type="match status" value="1"/>
</dbReference>
<dbReference type="PANTHER" id="PTHR46797:SF1">
    <property type="entry name" value="METHYLPHOSPHONATE SYNTHASE"/>
    <property type="match status" value="1"/>
</dbReference>